<proteinExistence type="predicted"/>
<sequence length="293" mass="33814">MNMIVGEASYPNLKSYWGQNALGPIQTCMTRSRFEAIKKYFSLRDERERIKKGEPGYDPLFRTRKLVDCLNKRFDSVPKYARLCVDEQMCSTKIKHHLRQYMPNKPLKWGIKLFVLCDSFGYAYRFEIYSGAGDTVVLPGHPDLGASANIVVRLTQTVETFKNHIIYFDNFYTSLPLMVYLRAKGIYSLGTVRGNRIPNDKLPNDIAIDITNVLWKDSKPVRFLFTYVGVKQFQRTTPREGTAKAARFGRKAKRHISIDCPQIVHEYNAHMGGVDLIISEQKHGMLQHEFFIT</sequence>
<evidence type="ECO:0000313" key="3">
    <source>
        <dbReference type="RefSeq" id="XP_051864255.1"/>
    </source>
</evidence>
<dbReference type="GeneID" id="127566274"/>
<dbReference type="PANTHER" id="PTHR47272">
    <property type="entry name" value="DDE_TNP_1_7 DOMAIN-CONTAINING PROTEIN"/>
    <property type="match status" value="1"/>
</dbReference>
<dbReference type="RefSeq" id="XP_051864255.1">
    <property type="nucleotide sequence ID" value="XM_052008295.1"/>
</dbReference>
<feature type="domain" description="PiggyBac transposable element-derived protein" evidence="1">
    <location>
        <begin position="2"/>
        <end position="276"/>
    </location>
</feature>
<organism evidence="2 3">
    <name type="scientific">Drosophila albomicans</name>
    <name type="common">Fruit fly</name>
    <dbReference type="NCBI Taxonomy" id="7291"/>
    <lineage>
        <taxon>Eukaryota</taxon>
        <taxon>Metazoa</taxon>
        <taxon>Ecdysozoa</taxon>
        <taxon>Arthropoda</taxon>
        <taxon>Hexapoda</taxon>
        <taxon>Insecta</taxon>
        <taxon>Pterygota</taxon>
        <taxon>Neoptera</taxon>
        <taxon>Endopterygota</taxon>
        <taxon>Diptera</taxon>
        <taxon>Brachycera</taxon>
        <taxon>Muscomorpha</taxon>
        <taxon>Ephydroidea</taxon>
        <taxon>Drosophilidae</taxon>
        <taxon>Drosophila</taxon>
    </lineage>
</organism>
<evidence type="ECO:0000313" key="2">
    <source>
        <dbReference type="Proteomes" id="UP000515160"/>
    </source>
</evidence>
<name>A0A9C6T3L2_DROAB</name>
<reference evidence="3" key="1">
    <citation type="submission" date="2025-08" db="UniProtKB">
        <authorList>
            <consortium name="RefSeq"/>
        </authorList>
    </citation>
    <scope>IDENTIFICATION</scope>
    <source>
        <strain evidence="3">15112-1751.03</strain>
        <tissue evidence="3">Whole Adult</tissue>
    </source>
</reference>
<dbReference type="Pfam" id="PF13843">
    <property type="entry name" value="DDE_Tnp_1_7"/>
    <property type="match status" value="1"/>
</dbReference>
<dbReference type="AlphaFoldDB" id="A0A9C6T3L2"/>
<gene>
    <name evidence="3" type="primary">LOC127566274</name>
</gene>
<dbReference type="Proteomes" id="UP000515160">
    <property type="component" value="Unplaced"/>
</dbReference>
<keyword evidence="2" id="KW-1185">Reference proteome</keyword>
<protein>
    <submittedName>
        <fullName evidence="3">PiggyBac transposable element-derived protein 3-like</fullName>
    </submittedName>
</protein>
<dbReference type="OrthoDB" id="122438at2759"/>
<evidence type="ECO:0000259" key="1">
    <source>
        <dbReference type="Pfam" id="PF13843"/>
    </source>
</evidence>
<accession>A0A9C6T3L2</accession>
<dbReference type="InterPro" id="IPR029526">
    <property type="entry name" value="PGBD"/>
</dbReference>